<feature type="transmembrane region" description="Helical" evidence="9">
    <location>
        <begin position="126"/>
        <end position="146"/>
    </location>
</feature>
<dbReference type="Proteomes" id="UP000004870">
    <property type="component" value="Unassembled WGS sequence"/>
</dbReference>
<dbReference type="EMBL" id="ACKY01000010">
    <property type="protein sequence ID" value="EEV89732.1"/>
    <property type="molecule type" value="Genomic_DNA"/>
</dbReference>
<dbReference type="GO" id="GO:0005886">
    <property type="term" value="C:plasma membrane"/>
    <property type="evidence" value="ECO:0007669"/>
    <property type="project" value="UniProtKB-SubCell"/>
</dbReference>
<dbReference type="InterPro" id="IPR000522">
    <property type="entry name" value="ABC_transptr_permease_BtuC"/>
</dbReference>
<dbReference type="Pfam" id="PF01032">
    <property type="entry name" value="FecCD"/>
    <property type="match status" value="1"/>
</dbReference>
<evidence type="ECO:0000313" key="11">
    <source>
        <dbReference type="Proteomes" id="UP000004870"/>
    </source>
</evidence>
<comment type="similarity">
    <text evidence="2">Belongs to the binding-protein-dependent transport system permease family. FecCD subfamily.</text>
</comment>
<evidence type="ECO:0000256" key="1">
    <source>
        <dbReference type="ARBA" id="ARBA00004651"/>
    </source>
</evidence>
<keyword evidence="5 9" id="KW-0812">Transmembrane</keyword>
<dbReference type="AlphaFoldDB" id="C8N6S5"/>
<evidence type="ECO:0000256" key="2">
    <source>
        <dbReference type="ARBA" id="ARBA00007935"/>
    </source>
</evidence>
<keyword evidence="4" id="KW-1003">Cell membrane</keyword>
<dbReference type="Gene3D" id="1.10.3470.10">
    <property type="entry name" value="ABC transporter involved in vitamin B12 uptake, BtuC"/>
    <property type="match status" value="1"/>
</dbReference>
<evidence type="ECO:0000256" key="3">
    <source>
        <dbReference type="ARBA" id="ARBA00022448"/>
    </source>
</evidence>
<keyword evidence="3" id="KW-0813">Transport</keyword>
<proteinExistence type="inferred from homology"/>
<dbReference type="InterPro" id="IPR037294">
    <property type="entry name" value="ABC_BtuC-like"/>
</dbReference>
<comment type="caution">
    <text evidence="10">The sequence shown here is derived from an EMBL/GenBank/DDBJ whole genome shotgun (WGS) entry which is preliminary data.</text>
</comment>
<evidence type="ECO:0000256" key="5">
    <source>
        <dbReference type="ARBA" id="ARBA00022692"/>
    </source>
</evidence>
<gene>
    <name evidence="10" type="ORF">HMPREF0198_0201</name>
</gene>
<sequence length="201" mass="20998">MPRYTRPLLAVLALLIAMAVSIAIGVKNLDWSLFWISRLPRTLAIVLVGASLSVAGLIMQLAVHNRFVEPNTAGTAQGAMLGIVATTLLTPHWPLLANMAVAASCAFAAMLGFLAIARRVPPQEPLLLPLVGLIYGSIIASIAPFSSPISMRRCNCSLPGFPAIFPRCCAAAMSCSGSAARLPRCSTGSPTASPSSAWASR</sequence>
<accession>C8N6S5</accession>
<keyword evidence="7 9" id="KW-0472">Membrane</keyword>
<comment type="subcellular location">
    <subcellularLocation>
        <location evidence="1">Cell membrane</location>
        <topology evidence="1">Multi-pass membrane protein</topology>
    </subcellularLocation>
</comment>
<feature type="transmembrane region" description="Helical" evidence="9">
    <location>
        <begin position="39"/>
        <end position="59"/>
    </location>
</feature>
<keyword evidence="6 9" id="KW-1133">Transmembrane helix</keyword>
<reference evidence="10 11" key="1">
    <citation type="submission" date="2009-08" db="EMBL/GenBank/DDBJ databases">
        <authorList>
            <person name="Qin X."/>
            <person name="Bachman B."/>
            <person name="Battles P."/>
            <person name="Bell A."/>
            <person name="Bess C."/>
            <person name="Bickham C."/>
            <person name="Chaboub L."/>
            <person name="Chen D."/>
            <person name="Coyle M."/>
            <person name="Deiros D.R."/>
            <person name="Dinh H."/>
            <person name="Forbes L."/>
            <person name="Fowler G."/>
            <person name="Francisco L."/>
            <person name="Fu Q."/>
            <person name="Gubbala S."/>
            <person name="Hale W."/>
            <person name="Han Y."/>
            <person name="Hemphill L."/>
            <person name="Highlander S.K."/>
            <person name="Hirani K."/>
            <person name="Hogues M."/>
            <person name="Jackson L."/>
            <person name="Jakkamsetti A."/>
            <person name="Javaid M."/>
            <person name="Jiang H."/>
            <person name="Korchina V."/>
            <person name="Kovar C."/>
            <person name="Lara F."/>
            <person name="Lee S."/>
            <person name="Mata R."/>
            <person name="Mathew T."/>
            <person name="Moen C."/>
            <person name="Morales K."/>
            <person name="Munidasa M."/>
            <person name="Nazareth L."/>
            <person name="Ngo R."/>
            <person name="Nguyen L."/>
            <person name="Okwuonu G."/>
            <person name="Ongeri F."/>
            <person name="Patil S."/>
            <person name="Petrosino J."/>
            <person name="Pham C."/>
            <person name="Pham P."/>
            <person name="Pu L.-L."/>
            <person name="Puazo M."/>
            <person name="Raj R."/>
            <person name="Reid J."/>
            <person name="Rouhana J."/>
            <person name="Saada N."/>
            <person name="Shang Y."/>
            <person name="Simmons D."/>
            <person name="Thornton R."/>
            <person name="Warren J."/>
            <person name="Weissenberger G."/>
            <person name="Zhang J."/>
            <person name="Zhang L."/>
            <person name="Zhou C."/>
            <person name="Zhu D."/>
            <person name="Muzny D."/>
            <person name="Worley K."/>
            <person name="Gibbs R."/>
        </authorList>
    </citation>
    <scope>NUCLEOTIDE SEQUENCE [LARGE SCALE GENOMIC DNA]</scope>
    <source>
        <strain evidence="11">ATCC 15826 / DSM 8339 / NCTC 10426 / 6573</strain>
    </source>
</reference>
<organism evidence="10 11">
    <name type="scientific">Cardiobacterium hominis (strain ATCC 15826 / DSM 8339 / NCTC 10426 / 6573)</name>
    <dbReference type="NCBI Taxonomy" id="638300"/>
    <lineage>
        <taxon>Bacteria</taxon>
        <taxon>Pseudomonadati</taxon>
        <taxon>Pseudomonadota</taxon>
        <taxon>Gammaproteobacteria</taxon>
        <taxon>Cardiobacteriales</taxon>
        <taxon>Cardiobacteriaceae</taxon>
        <taxon>Cardiobacterium</taxon>
    </lineage>
</organism>
<evidence type="ECO:0000256" key="6">
    <source>
        <dbReference type="ARBA" id="ARBA00022989"/>
    </source>
</evidence>
<keyword evidence="11" id="KW-1185">Reference proteome</keyword>
<evidence type="ECO:0000256" key="9">
    <source>
        <dbReference type="SAM" id="Phobius"/>
    </source>
</evidence>
<evidence type="ECO:0000256" key="7">
    <source>
        <dbReference type="ARBA" id="ARBA00023136"/>
    </source>
</evidence>
<name>C8N6S5_CARH6</name>
<dbReference type="PANTHER" id="PTHR30472">
    <property type="entry name" value="FERRIC ENTEROBACTIN TRANSPORT SYSTEM PERMEASE PROTEIN"/>
    <property type="match status" value="1"/>
</dbReference>
<feature type="region of interest" description="Disordered" evidence="8">
    <location>
        <begin position="180"/>
        <end position="201"/>
    </location>
</feature>
<evidence type="ECO:0000256" key="8">
    <source>
        <dbReference type="SAM" id="MobiDB-lite"/>
    </source>
</evidence>
<evidence type="ECO:0000256" key="4">
    <source>
        <dbReference type="ARBA" id="ARBA00022475"/>
    </source>
</evidence>
<dbReference type="HOGENOM" id="CLU_1358407_0_0_6"/>
<dbReference type="GO" id="GO:0033214">
    <property type="term" value="P:siderophore-iron import into cell"/>
    <property type="evidence" value="ECO:0007669"/>
    <property type="project" value="TreeGrafter"/>
</dbReference>
<dbReference type="SUPFAM" id="SSF81345">
    <property type="entry name" value="ABC transporter involved in vitamin B12 uptake, BtuC"/>
    <property type="match status" value="1"/>
</dbReference>
<feature type="transmembrane region" description="Helical" evidence="9">
    <location>
        <begin position="95"/>
        <end position="114"/>
    </location>
</feature>
<dbReference type="PANTHER" id="PTHR30472:SF27">
    <property type="entry name" value="PETROBACTIN IMPORT SYSTEM PERMEASE PROTEIN YCLN"/>
    <property type="match status" value="1"/>
</dbReference>
<evidence type="ECO:0000313" key="10">
    <source>
        <dbReference type="EMBL" id="EEV89732.1"/>
    </source>
</evidence>
<dbReference type="GO" id="GO:0022857">
    <property type="term" value="F:transmembrane transporter activity"/>
    <property type="evidence" value="ECO:0007669"/>
    <property type="project" value="InterPro"/>
</dbReference>
<protein>
    <submittedName>
        <fullName evidence="10">Iron chelate uptake ABC transporter, FeCT family, permease protein</fullName>
    </submittedName>
</protein>